<dbReference type="Gene3D" id="3.40.50.1820">
    <property type="entry name" value="alpha/beta hydrolase"/>
    <property type="match status" value="1"/>
</dbReference>
<proteinExistence type="predicted"/>
<dbReference type="Proteomes" id="UP001642464">
    <property type="component" value="Unassembled WGS sequence"/>
</dbReference>
<protein>
    <recommendedName>
        <fullName evidence="3">Fungal lipase-like domain-containing protein</fullName>
    </recommendedName>
</protein>
<comment type="caution">
    <text evidence="1">The sequence shown here is derived from an EMBL/GenBank/DDBJ whole genome shotgun (WGS) entry which is preliminary data.</text>
</comment>
<dbReference type="InterPro" id="IPR029058">
    <property type="entry name" value="AB_hydrolase_fold"/>
</dbReference>
<organism evidence="1 2">
    <name type="scientific">Durusdinium trenchii</name>
    <dbReference type="NCBI Taxonomy" id="1381693"/>
    <lineage>
        <taxon>Eukaryota</taxon>
        <taxon>Sar</taxon>
        <taxon>Alveolata</taxon>
        <taxon>Dinophyceae</taxon>
        <taxon>Suessiales</taxon>
        <taxon>Symbiodiniaceae</taxon>
        <taxon>Durusdinium</taxon>
    </lineage>
</organism>
<sequence length="275" mass="30540">MSAWHTIGCTRSIFETCSNPTCYCIRKLCEKEQSEDLPEENELGSKEVLLYALGACARLCYGTGLYDKEGSDWGHLDPPLEGEGWVVVDQICEAMNSEETVQAGCYVPEARQAKIAIIAFRGTCTRKGILQDIAVGLPLYRRQLKHAIKEACSYISKCRAHLPLHHIYVTGHSLGGFIAEAAASFMGADGAVFNSPGPKAVAPWKKLVGSHRPAFEVHLTRDDPLAMLFPKPDSHKHISRVVHWHEGHDHKICSPYVRHIQVSYSCVFASRWAPL</sequence>
<keyword evidence="2" id="KW-1185">Reference proteome</keyword>
<evidence type="ECO:0000313" key="2">
    <source>
        <dbReference type="Proteomes" id="UP001642464"/>
    </source>
</evidence>
<evidence type="ECO:0008006" key="3">
    <source>
        <dbReference type="Google" id="ProtNLM"/>
    </source>
</evidence>
<dbReference type="SUPFAM" id="SSF53474">
    <property type="entry name" value="alpha/beta-Hydrolases"/>
    <property type="match status" value="1"/>
</dbReference>
<evidence type="ECO:0000313" key="1">
    <source>
        <dbReference type="EMBL" id="CAK8996854.1"/>
    </source>
</evidence>
<dbReference type="Pfam" id="PF26363">
    <property type="entry name" value="Phospholipase-like"/>
    <property type="match status" value="1"/>
</dbReference>
<accession>A0ABP0I2P4</accession>
<dbReference type="CDD" id="cd00741">
    <property type="entry name" value="Lipase"/>
    <property type="match status" value="1"/>
</dbReference>
<name>A0ABP0I2P4_9DINO</name>
<dbReference type="EMBL" id="CAXAMM010002617">
    <property type="protein sequence ID" value="CAK8996854.1"/>
    <property type="molecule type" value="Genomic_DNA"/>
</dbReference>
<gene>
    <name evidence="1" type="ORF">SCF082_LOCUS4961</name>
</gene>
<reference evidence="1 2" key="1">
    <citation type="submission" date="2024-02" db="EMBL/GenBank/DDBJ databases">
        <authorList>
            <person name="Chen Y."/>
            <person name="Shah S."/>
            <person name="Dougan E. K."/>
            <person name="Thang M."/>
            <person name="Chan C."/>
        </authorList>
    </citation>
    <scope>NUCLEOTIDE SEQUENCE [LARGE SCALE GENOMIC DNA]</scope>
</reference>